<feature type="domain" description="NADH:quinone oxidoreductase/Mrp antiporter transmembrane" evidence="9">
    <location>
        <begin position="142"/>
        <end position="432"/>
    </location>
</feature>
<evidence type="ECO:0000259" key="9">
    <source>
        <dbReference type="Pfam" id="PF00361"/>
    </source>
</evidence>
<dbReference type="InterPro" id="IPR050586">
    <property type="entry name" value="CPA3_Na-H_Antiporter_D"/>
</dbReference>
<feature type="transmembrane region" description="Helical" evidence="8">
    <location>
        <begin position="568"/>
        <end position="586"/>
    </location>
</feature>
<evidence type="ECO:0000256" key="5">
    <source>
        <dbReference type="ARBA" id="ARBA00022989"/>
    </source>
</evidence>
<dbReference type="GO" id="GO:0005886">
    <property type="term" value="C:plasma membrane"/>
    <property type="evidence" value="ECO:0007669"/>
    <property type="project" value="UniProtKB-SubCell"/>
</dbReference>
<evidence type="ECO:0000256" key="3">
    <source>
        <dbReference type="ARBA" id="ARBA00022475"/>
    </source>
</evidence>
<feature type="transmembrane region" description="Helical" evidence="8">
    <location>
        <begin position="285"/>
        <end position="306"/>
    </location>
</feature>
<feature type="transmembrane region" description="Helical" evidence="8">
    <location>
        <begin position="146"/>
        <end position="165"/>
    </location>
</feature>
<proteinExistence type="inferred from homology"/>
<feature type="transmembrane region" description="Helical" evidence="8">
    <location>
        <begin position="252"/>
        <end position="273"/>
    </location>
</feature>
<keyword evidence="3" id="KW-1003">Cell membrane</keyword>
<feature type="transmembrane region" description="Helical" evidence="8">
    <location>
        <begin position="6"/>
        <end position="27"/>
    </location>
</feature>
<comment type="similarity">
    <text evidence="2">Belongs to the CPA3 antiporters (TC 2.A.63) subunit D family.</text>
</comment>
<gene>
    <name evidence="10" type="ORF">KGA66_00095</name>
</gene>
<evidence type="ECO:0000256" key="1">
    <source>
        <dbReference type="ARBA" id="ARBA00004651"/>
    </source>
</evidence>
<dbReference type="PANTHER" id="PTHR42703">
    <property type="entry name" value="NADH DEHYDROGENASE"/>
    <property type="match status" value="1"/>
</dbReference>
<feature type="transmembrane region" description="Helical" evidence="8">
    <location>
        <begin position="210"/>
        <end position="231"/>
    </location>
</feature>
<evidence type="ECO:0000256" key="6">
    <source>
        <dbReference type="ARBA" id="ARBA00023136"/>
    </source>
</evidence>
<protein>
    <submittedName>
        <fullName evidence="10">Fe-S-binding domain-containing protein</fullName>
    </submittedName>
</protein>
<keyword evidence="11" id="KW-1185">Reference proteome</keyword>
<comment type="subcellular location">
    <subcellularLocation>
        <location evidence="1">Cell membrane</location>
        <topology evidence="1">Multi-pass membrane protein</topology>
    </subcellularLocation>
    <subcellularLocation>
        <location evidence="7">Membrane</location>
        <topology evidence="7">Multi-pass membrane protein</topology>
    </subcellularLocation>
</comment>
<feature type="transmembrane region" description="Helical" evidence="8">
    <location>
        <begin position="527"/>
        <end position="547"/>
    </location>
</feature>
<dbReference type="AlphaFoldDB" id="A0A8J7WFV9"/>
<evidence type="ECO:0000256" key="2">
    <source>
        <dbReference type="ARBA" id="ARBA00005346"/>
    </source>
</evidence>
<dbReference type="Proteomes" id="UP000677913">
    <property type="component" value="Unassembled WGS sequence"/>
</dbReference>
<feature type="transmembrane region" description="Helical" evidence="8">
    <location>
        <begin position="120"/>
        <end position="140"/>
    </location>
</feature>
<feature type="transmembrane region" description="Helical" evidence="8">
    <location>
        <begin position="344"/>
        <end position="362"/>
    </location>
</feature>
<feature type="transmembrane region" description="Helical" evidence="8">
    <location>
        <begin position="78"/>
        <end position="108"/>
    </location>
</feature>
<dbReference type="PANTHER" id="PTHR42703:SF1">
    <property type="entry name" value="NA(+)_H(+) ANTIPORTER SUBUNIT D1"/>
    <property type="match status" value="1"/>
</dbReference>
<dbReference type="InterPro" id="IPR001750">
    <property type="entry name" value="ND/Mrp_TM"/>
</dbReference>
<feature type="transmembrane region" description="Helical" evidence="8">
    <location>
        <begin position="462"/>
        <end position="484"/>
    </location>
</feature>
<feature type="transmembrane region" description="Helical" evidence="8">
    <location>
        <begin position="34"/>
        <end position="58"/>
    </location>
</feature>
<reference evidence="10" key="1">
    <citation type="submission" date="2021-04" db="EMBL/GenBank/DDBJ databases">
        <title>Genome based classification of Actinospica acidithermotolerans sp. nov., an actinobacterium isolated from an Indonesian hot spring.</title>
        <authorList>
            <person name="Kusuma A.B."/>
            <person name="Putra K.E."/>
            <person name="Nafisah S."/>
            <person name="Loh J."/>
            <person name="Nouioui I."/>
            <person name="Goodfellow M."/>
        </authorList>
    </citation>
    <scope>NUCLEOTIDE SEQUENCE</scope>
    <source>
        <strain evidence="10">DSM 45618</strain>
    </source>
</reference>
<keyword evidence="4 7" id="KW-0812">Transmembrane</keyword>
<feature type="transmembrane region" description="Helical" evidence="8">
    <location>
        <begin position="418"/>
        <end position="441"/>
    </location>
</feature>
<evidence type="ECO:0000256" key="7">
    <source>
        <dbReference type="RuleBase" id="RU000320"/>
    </source>
</evidence>
<feature type="transmembrane region" description="Helical" evidence="8">
    <location>
        <begin position="383"/>
        <end position="406"/>
    </location>
</feature>
<accession>A0A8J7WFV9</accession>
<name>A0A8J7WFV9_9ACTN</name>
<keyword evidence="5 8" id="KW-1133">Transmembrane helix</keyword>
<organism evidence="10 11">
    <name type="scientific">Actinocrinis puniceicyclus</name>
    <dbReference type="NCBI Taxonomy" id="977794"/>
    <lineage>
        <taxon>Bacteria</taxon>
        <taxon>Bacillati</taxon>
        <taxon>Actinomycetota</taxon>
        <taxon>Actinomycetes</taxon>
        <taxon>Catenulisporales</taxon>
        <taxon>Actinospicaceae</taxon>
        <taxon>Actinocrinis</taxon>
    </lineage>
</organism>
<evidence type="ECO:0000313" key="11">
    <source>
        <dbReference type="Proteomes" id="UP000677913"/>
    </source>
</evidence>
<evidence type="ECO:0000313" key="10">
    <source>
        <dbReference type="EMBL" id="MBS2961423.1"/>
    </source>
</evidence>
<evidence type="ECO:0000256" key="8">
    <source>
        <dbReference type="SAM" id="Phobius"/>
    </source>
</evidence>
<evidence type="ECO:0000256" key="4">
    <source>
        <dbReference type="ARBA" id="ARBA00022692"/>
    </source>
</evidence>
<keyword evidence="6 8" id="KW-0472">Membrane</keyword>
<feature type="transmembrane region" description="Helical" evidence="8">
    <location>
        <begin position="177"/>
        <end position="198"/>
    </location>
</feature>
<dbReference type="Pfam" id="PF00361">
    <property type="entry name" value="Proton_antipo_M"/>
    <property type="match status" value="1"/>
</dbReference>
<sequence length="587" mass="60309">MTVAAAGSLLPVPVALPLTGAVLAPLLARVFKRLALIVSAVALLGSLAVLALIAPKVYGDGGGVLAHYMGGWGPVHGAVLGIAFAADPFGMTFALACAGISTLLVVYALSELGGLGERELGAYACLFQLLVAALIGSALTADLFNLFVWFEVAALASYGLTGFFLERPIALEAAFKIAVLTTIAAFAVFVGAGLLYSGDGALNLAQLHDALAAHVGTADLVALGLLTAGFATKAGLTPFHGWLADAHTAAPGPVSALFSGLMVNLGVVAVGRLAFQVFPTSRVPILGVLMVIGIVSALTGATLALAQDELKRLLAYDTVSQTGVLAIGLATRSASGIAGSTYHLVNHALFKSLLFLCAGSIVHRTGITKLSELGGLLRRWPAVAAAFMVGAASIAGIPPLGGYVSLSLIHRGLTESHQYVPLALMLLAQLITIAALGRAAWLAFLREREEDYEREQPLQPGMLIGLSGLAVCCFAFGVLPGAVIDHVMAPAASGLLHARQYAHAVLAGSGRLPPVSVVFDYTDLTELTIVVVSLVLGALLAYGYLLRSKEPLPVRALRAVHTGSVNDYAAFVVAGVIAVIAALRWAG</sequence>
<comment type="caution">
    <text evidence="10">The sequence shown here is derived from an EMBL/GenBank/DDBJ whole genome shotgun (WGS) entry which is preliminary data.</text>
</comment>
<dbReference type="EMBL" id="JAGSXH010000001">
    <property type="protein sequence ID" value="MBS2961423.1"/>
    <property type="molecule type" value="Genomic_DNA"/>
</dbReference>